<feature type="transmembrane region" description="Helical" evidence="1">
    <location>
        <begin position="89"/>
        <end position="120"/>
    </location>
</feature>
<keyword evidence="1" id="KW-0812">Transmembrane</keyword>
<evidence type="ECO:0000256" key="1">
    <source>
        <dbReference type="SAM" id="Phobius"/>
    </source>
</evidence>
<dbReference type="OrthoDB" id="2454096at2"/>
<evidence type="ECO:0000313" key="4">
    <source>
        <dbReference type="Proteomes" id="UP000053370"/>
    </source>
</evidence>
<feature type="transmembrane region" description="Helical" evidence="1">
    <location>
        <begin position="51"/>
        <end position="69"/>
    </location>
</feature>
<accession>A0A0S7BT17</accession>
<keyword evidence="4" id="KW-1185">Reference proteome</keyword>
<protein>
    <submittedName>
        <fullName evidence="3">Tripartite tricarboxylate transporter TctB family</fullName>
    </submittedName>
</protein>
<gene>
    <name evidence="3" type="ORF">ATC1_131072</name>
</gene>
<proteinExistence type="predicted"/>
<keyword evidence="1" id="KW-1133">Transmembrane helix</keyword>
<dbReference type="EMBL" id="DF968181">
    <property type="protein sequence ID" value="GAP41090.1"/>
    <property type="molecule type" value="Genomic_DNA"/>
</dbReference>
<dbReference type="InterPro" id="IPR009936">
    <property type="entry name" value="DUF1468"/>
</dbReference>
<dbReference type="Proteomes" id="UP000053370">
    <property type="component" value="Unassembled WGS sequence"/>
</dbReference>
<sequence length="162" mass="18318">MEKQITRFTSWLKKQNAAFFFSILFILFSLYFLITSFDYPYHTKFGIGPGFFPRWVSILAVITGILYLISSVTREKFSFEDAFPGAKGIGNVLLVVASIVLFIVIAPYTGFVIAGSLMLFSIFIKQYTLSKSIIYAILITVICFLIFKKAFSVPLPVNAWGF</sequence>
<dbReference type="Pfam" id="PF07331">
    <property type="entry name" value="TctB"/>
    <property type="match status" value="1"/>
</dbReference>
<dbReference type="RefSeq" id="WP_062281601.1">
    <property type="nucleotide sequence ID" value="NZ_DF968181.1"/>
</dbReference>
<feature type="domain" description="DUF1468" evidence="2">
    <location>
        <begin position="20"/>
        <end position="156"/>
    </location>
</feature>
<evidence type="ECO:0000313" key="3">
    <source>
        <dbReference type="EMBL" id="GAP41090.1"/>
    </source>
</evidence>
<organism evidence="3">
    <name type="scientific">Flexilinea flocculi</name>
    <dbReference type="NCBI Taxonomy" id="1678840"/>
    <lineage>
        <taxon>Bacteria</taxon>
        <taxon>Bacillati</taxon>
        <taxon>Chloroflexota</taxon>
        <taxon>Anaerolineae</taxon>
        <taxon>Anaerolineales</taxon>
        <taxon>Anaerolineaceae</taxon>
        <taxon>Flexilinea</taxon>
    </lineage>
</organism>
<keyword evidence="1" id="KW-0472">Membrane</keyword>
<dbReference type="STRING" id="1678840.ATC1_131072"/>
<reference evidence="3" key="1">
    <citation type="journal article" date="2015" name="Genome Announc.">
        <title>Draft Genome Sequence of Anaerolineae Strain TC1, a Novel Isolate from a Methanogenic Wastewater Treatment System.</title>
        <authorList>
            <person name="Matsuura N."/>
            <person name="Tourlousse D.M."/>
            <person name="Sun L."/>
            <person name="Toyonaga M."/>
            <person name="Kuroda K."/>
            <person name="Ohashi A."/>
            <person name="Cruz R."/>
            <person name="Yamaguchi T."/>
            <person name="Sekiguchi Y."/>
        </authorList>
    </citation>
    <scope>NUCLEOTIDE SEQUENCE [LARGE SCALE GENOMIC DNA]</scope>
    <source>
        <strain evidence="3">TC1</strain>
    </source>
</reference>
<dbReference type="AlphaFoldDB" id="A0A0S7BT17"/>
<feature type="transmembrane region" description="Helical" evidence="1">
    <location>
        <begin position="17"/>
        <end position="39"/>
    </location>
</feature>
<name>A0A0S7BT17_9CHLR</name>
<evidence type="ECO:0000259" key="2">
    <source>
        <dbReference type="Pfam" id="PF07331"/>
    </source>
</evidence>
<feature type="transmembrane region" description="Helical" evidence="1">
    <location>
        <begin position="132"/>
        <end position="151"/>
    </location>
</feature>